<dbReference type="EMBL" id="CP023466">
    <property type="protein sequence ID" value="ATE80578.1"/>
    <property type="molecule type" value="Genomic_DNA"/>
</dbReference>
<dbReference type="InterPro" id="IPR023393">
    <property type="entry name" value="START-like_dom_sf"/>
</dbReference>
<dbReference type="Gene3D" id="3.30.530.20">
    <property type="match status" value="1"/>
</dbReference>
<evidence type="ECO:0000313" key="2">
    <source>
        <dbReference type="Proteomes" id="UP000218385"/>
    </source>
</evidence>
<sequence>MTAIQRGRAQREGIIEADIDNTWALLTDWGNMDWWGNDLEQGAMTAARTYLEGEKGQVPRTKVIERESGDEPGVAHVNREVLIHEDPVAHRLYYICSNGLLLGINNYLASWTLDALEGGRCRMTINAQFDVLESGQLEEARGIFEAVYGLIFKGVSGYLVKRGGTYLPAE</sequence>
<dbReference type="AlphaFoldDB" id="A0AB33ENH3"/>
<reference evidence="1 2" key="1">
    <citation type="submission" date="2017-09" db="EMBL/GenBank/DDBJ databases">
        <title>Complete Genome sequence of Lysobacter capsici KNU-15.</title>
        <authorList>
            <person name="Kim M.-C."/>
            <person name="Yi H."/>
            <person name="Lee D.-W."/>
            <person name="Shin J.-H."/>
        </authorList>
    </citation>
    <scope>NUCLEOTIDE SEQUENCE [LARGE SCALE GENOMIC DNA]</scope>
    <source>
        <strain evidence="1 2">KNU-15</strain>
    </source>
</reference>
<dbReference type="RefSeq" id="WP_096481654.1">
    <property type="nucleotide sequence ID" value="NZ_CP023466.1"/>
</dbReference>
<evidence type="ECO:0000313" key="1">
    <source>
        <dbReference type="EMBL" id="ATE80578.1"/>
    </source>
</evidence>
<dbReference type="SUPFAM" id="SSF55961">
    <property type="entry name" value="Bet v1-like"/>
    <property type="match status" value="1"/>
</dbReference>
<organism evidence="1 2">
    <name type="scientific">Pseudomonas frederiksbergensis</name>
    <dbReference type="NCBI Taxonomy" id="104087"/>
    <lineage>
        <taxon>Bacteria</taxon>
        <taxon>Pseudomonadati</taxon>
        <taxon>Pseudomonadota</taxon>
        <taxon>Gammaproteobacteria</taxon>
        <taxon>Pseudomonadales</taxon>
        <taxon>Pseudomonadaceae</taxon>
        <taxon>Pseudomonas</taxon>
    </lineage>
</organism>
<protein>
    <submittedName>
        <fullName evidence="1">MxaD family protein</fullName>
    </submittedName>
</protein>
<accession>A0AB33ENH3</accession>
<dbReference type="InterPro" id="IPR019587">
    <property type="entry name" value="Polyketide_cyclase/dehydratase"/>
</dbReference>
<gene>
    <name evidence="1" type="ORF">CNN82_17880</name>
</gene>
<proteinExistence type="predicted"/>
<name>A0AB33ENH3_9PSED</name>
<dbReference type="CDD" id="cd07821">
    <property type="entry name" value="PYR_PYL_RCAR_like"/>
    <property type="match status" value="1"/>
</dbReference>
<dbReference type="Pfam" id="PF10604">
    <property type="entry name" value="Polyketide_cyc2"/>
    <property type="match status" value="1"/>
</dbReference>
<dbReference type="Proteomes" id="UP000218385">
    <property type="component" value="Chromosome"/>
</dbReference>